<reference evidence="2" key="1">
    <citation type="submission" date="2020-05" db="EMBL/GenBank/DDBJ databases">
        <title>WGS assembly of Panicum virgatum.</title>
        <authorList>
            <person name="Lovell J.T."/>
            <person name="Jenkins J."/>
            <person name="Shu S."/>
            <person name="Juenger T.E."/>
            <person name="Schmutz J."/>
        </authorList>
    </citation>
    <scope>NUCLEOTIDE SEQUENCE</scope>
    <source>
        <strain evidence="2">AP13</strain>
    </source>
</reference>
<proteinExistence type="predicted"/>
<evidence type="ECO:0000313" key="3">
    <source>
        <dbReference type="Proteomes" id="UP000823388"/>
    </source>
</evidence>
<dbReference type="AlphaFoldDB" id="A0A8T0SAM3"/>
<protein>
    <submittedName>
        <fullName evidence="2">Uncharacterized protein</fullName>
    </submittedName>
</protein>
<name>A0A8T0SAM3_PANVG</name>
<keyword evidence="3" id="KW-1185">Reference proteome</keyword>
<accession>A0A8T0SAM3</accession>
<dbReference type="Proteomes" id="UP000823388">
    <property type="component" value="Chromosome 5K"/>
</dbReference>
<feature type="compositionally biased region" description="Basic and acidic residues" evidence="1">
    <location>
        <begin position="141"/>
        <end position="151"/>
    </location>
</feature>
<feature type="region of interest" description="Disordered" evidence="1">
    <location>
        <begin position="120"/>
        <end position="151"/>
    </location>
</feature>
<organism evidence="2 3">
    <name type="scientific">Panicum virgatum</name>
    <name type="common">Blackwell switchgrass</name>
    <dbReference type="NCBI Taxonomy" id="38727"/>
    <lineage>
        <taxon>Eukaryota</taxon>
        <taxon>Viridiplantae</taxon>
        <taxon>Streptophyta</taxon>
        <taxon>Embryophyta</taxon>
        <taxon>Tracheophyta</taxon>
        <taxon>Spermatophyta</taxon>
        <taxon>Magnoliopsida</taxon>
        <taxon>Liliopsida</taxon>
        <taxon>Poales</taxon>
        <taxon>Poaceae</taxon>
        <taxon>PACMAD clade</taxon>
        <taxon>Panicoideae</taxon>
        <taxon>Panicodae</taxon>
        <taxon>Paniceae</taxon>
        <taxon>Panicinae</taxon>
        <taxon>Panicum</taxon>
        <taxon>Panicum sect. Hiantes</taxon>
    </lineage>
</organism>
<comment type="caution">
    <text evidence="2">The sequence shown here is derived from an EMBL/GenBank/DDBJ whole genome shotgun (WGS) entry which is preliminary data.</text>
</comment>
<evidence type="ECO:0000313" key="2">
    <source>
        <dbReference type="EMBL" id="KAG2594554.1"/>
    </source>
</evidence>
<gene>
    <name evidence="2" type="ORF">PVAP13_5KG000800</name>
</gene>
<sequence>MKAHRSNRPNRPAPRLSLSRDPSKFQSPPFSFSLSLRFLFRVKLLSPADSLFPSSDPRRRVAGGGHGRVQWLSAEASATGQRASLHRGTLLLATTLVGRSLLWGTRRAEIAQLCCDMGQRQQPRSGRGERHTGGCMNARSPARDQRVPVSA</sequence>
<feature type="region of interest" description="Disordered" evidence="1">
    <location>
        <begin position="1"/>
        <end position="27"/>
    </location>
</feature>
<evidence type="ECO:0000256" key="1">
    <source>
        <dbReference type="SAM" id="MobiDB-lite"/>
    </source>
</evidence>
<dbReference type="EMBL" id="CM029045">
    <property type="protein sequence ID" value="KAG2594554.1"/>
    <property type="molecule type" value="Genomic_DNA"/>
</dbReference>